<dbReference type="Proteomes" id="UP001150581">
    <property type="component" value="Unassembled WGS sequence"/>
</dbReference>
<gene>
    <name evidence="1" type="ORF">LPJ66_008939</name>
</gene>
<accession>A0ACC1I4Z5</accession>
<reference evidence="1" key="1">
    <citation type="submission" date="2022-07" db="EMBL/GenBank/DDBJ databases">
        <title>Phylogenomic reconstructions and comparative analyses of Kickxellomycotina fungi.</title>
        <authorList>
            <person name="Reynolds N.K."/>
            <person name="Stajich J.E."/>
            <person name="Barry K."/>
            <person name="Grigoriev I.V."/>
            <person name="Crous P."/>
            <person name="Smith M.E."/>
        </authorList>
    </citation>
    <scope>NUCLEOTIDE SEQUENCE</scope>
    <source>
        <strain evidence="1">Benny 63K</strain>
    </source>
</reference>
<protein>
    <submittedName>
        <fullName evidence="1">Uncharacterized protein</fullName>
    </submittedName>
</protein>
<sequence>MSQRHGRSRQQARAETQDIGGSGSGGSGAQIQIQSRLQGIRSDLSSVSELLDQAIRSCTVTALDLTETDAADKVSELDLTLRRLLDTQHMVKLEQELVGQAAHAADLESAAPRYTRAWEKERSAYSEKPNAEKYATSALYREFKQQVWDLKHDGEPMPRLFHAGGGGEEGESDEDLVISGAKLTYKCPVSQSWLIDPMTSKLCGHSFSKDAILAYVRSQRSGSAKCPVGGCASIISPRDLFSDAVLERKVAHHLRQLEQEEASAAYTMVQ</sequence>
<proteinExistence type="predicted"/>
<evidence type="ECO:0000313" key="1">
    <source>
        <dbReference type="EMBL" id="KAJ1887769.1"/>
    </source>
</evidence>
<dbReference type="EMBL" id="JANBPG010001911">
    <property type="protein sequence ID" value="KAJ1887769.1"/>
    <property type="molecule type" value="Genomic_DNA"/>
</dbReference>
<organism evidence="1 2">
    <name type="scientific">Kickxella alabastrina</name>
    <dbReference type="NCBI Taxonomy" id="61397"/>
    <lineage>
        <taxon>Eukaryota</taxon>
        <taxon>Fungi</taxon>
        <taxon>Fungi incertae sedis</taxon>
        <taxon>Zoopagomycota</taxon>
        <taxon>Kickxellomycotina</taxon>
        <taxon>Kickxellomycetes</taxon>
        <taxon>Kickxellales</taxon>
        <taxon>Kickxellaceae</taxon>
        <taxon>Kickxella</taxon>
    </lineage>
</organism>
<keyword evidence="2" id="KW-1185">Reference proteome</keyword>
<name>A0ACC1I4Z5_9FUNG</name>
<comment type="caution">
    <text evidence="1">The sequence shown here is derived from an EMBL/GenBank/DDBJ whole genome shotgun (WGS) entry which is preliminary data.</text>
</comment>
<evidence type="ECO:0000313" key="2">
    <source>
        <dbReference type="Proteomes" id="UP001150581"/>
    </source>
</evidence>